<evidence type="ECO:0000313" key="2">
    <source>
        <dbReference type="EMBL" id="APZ33480.1"/>
    </source>
</evidence>
<name>A0A1P8U5T8_9MICO</name>
<dbReference type="SUPFAM" id="SSF52540">
    <property type="entry name" value="P-loop containing nucleoside triphosphate hydrolases"/>
    <property type="match status" value="1"/>
</dbReference>
<evidence type="ECO:0000256" key="1">
    <source>
        <dbReference type="SAM" id="MobiDB-lite"/>
    </source>
</evidence>
<feature type="compositionally biased region" description="Basic residues" evidence="1">
    <location>
        <begin position="355"/>
        <end position="366"/>
    </location>
</feature>
<dbReference type="Proteomes" id="UP000187185">
    <property type="component" value="Chromosome"/>
</dbReference>
<accession>A0A1P8U5T8</accession>
<dbReference type="EMBL" id="CP018762">
    <property type="protein sequence ID" value="APZ33480.1"/>
    <property type="molecule type" value="Genomic_DNA"/>
</dbReference>
<dbReference type="Pfam" id="PF05621">
    <property type="entry name" value="TniB"/>
    <property type="match status" value="1"/>
</dbReference>
<keyword evidence="3" id="KW-1185">Reference proteome</keyword>
<dbReference type="OrthoDB" id="3337229at2"/>
<protein>
    <recommendedName>
        <fullName evidence="4">ATP/GTP-binding protein</fullName>
    </recommendedName>
</protein>
<evidence type="ECO:0000313" key="3">
    <source>
        <dbReference type="Proteomes" id="UP000187185"/>
    </source>
</evidence>
<dbReference type="RefSeq" id="WP_076689410.1">
    <property type="nucleotide sequence ID" value="NZ_CP018762.1"/>
</dbReference>
<reference evidence="2 3" key="1">
    <citation type="submission" date="2016-12" db="EMBL/GenBank/DDBJ databases">
        <title>Complete genome sequence of Microbacterium aurum KACC 15219.</title>
        <authorList>
            <person name="Jung Y."/>
            <person name="Shin J.-H."/>
            <person name="Lee Y.-J."/>
            <person name="Yi H."/>
            <person name="Bahn Y.-S."/>
            <person name="Kim J.F."/>
            <person name="Lee D.-W."/>
        </authorList>
    </citation>
    <scope>NUCLEOTIDE SEQUENCE [LARGE SCALE GENOMIC DNA]</scope>
    <source>
        <strain evidence="2 3">KACC 15219</strain>
    </source>
</reference>
<evidence type="ECO:0008006" key="4">
    <source>
        <dbReference type="Google" id="ProtNLM"/>
    </source>
</evidence>
<gene>
    <name evidence="2" type="ORF">BOH66_03725</name>
</gene>
<sequence length="366" mass="41063">MSAMFDDLLGDFDFDAPSTDFDYATKEGWREFVEFVAQRPLSITLAEYDAMDSSERALFNIARERYMTLGARVATPSLRQVAIAIRHAMTDNRSPDASRSGVIISGRPGLGKTTAVQEFGRAFERARRQRAGSTPRNLIPVAYVPVPTHATAKTMITKLADFYAIPYSRNANYEILLSRVSHVMRECRTELVIIDDIHRLDLHYRGNEQVADALKELSERCPGTMVYAGVDVARNGLFWGSRGEQIMARFELVKFDTYGTGETADAAVWGRILVDLEDSLCLISQPDAEILTVAAELRDLSRGSIGRVARAIRRGARRAIEQHTERLDLDDVLTSLAKIREAEGWIEEEENRPSPRPKRGRPARAK</sequence>
<dbReference type="InterPro" id="IPR027417">
    <property type="entry name" value="P-loop_NTPase"/>
</dbReference>
<feature type="region of interest" description="Disordered" evidence="1">
    <location>
        <begin position="344"/>
        <end position="366"/>
    </location>
</feature>
<dbReference type="STRING" id="36805.BOH66_03725"/>
<organism evidence="2 3">
    <name type="scientific">Microbacterium aurum</name>
    <dbReference type="NCBI Taxonomy" id="36805"/>
    <lineage>
        <taxon>Bacteria</taxon>
        <taxon>Bacillati</taxon>
        <taxon>Actinomycetota</taxon>
        <taxon>Actinomycetes</taxon>
        <taxon>Micrococcales</taxon>
        <taxon>Microbacteriaceae</taxon>
        <taxon>Microbacterium</taxon>
    </lineage>
</organism>
<dbReference type="KEGG" id="maur:BOH66_03725"/>
<dbReference type="Gene3D" id="3.40.50.300">
    <property type="entry name" value="P-loop containing nucleotide triphosphate hydrolases"/>
    <property type="match status" value="1"/>
</dbReference>
<dbReference type="InterPro" id="IPR008868">
    <property type="entry name" value="TniB"/>
</dbReference>
<dbReference type="AlphaFoldDB" id="A0A1P8U5T8"/>
<proteinExistence type="predicted"/>